<dbReference type="AlphaFoldDB" id="A0A7R9QFB7"/>
<feature type="compositionally biased region" description="Polar residues" evidence="2">
    <location>
        <begin position="25"/>
        <end position="34"/>
    </location>
</feature>
<organism evidence="3">
    <name type="scientific">Medioppia subpectinata</name>
    <dbReference type="NCBI Taxonomy" id="1979941"/>
    <lineage>
        <taxon>Eukaryota</taxon>
        <taxon>Metazoa</taxon>
        <taxon>Ecdysozoa</taxon>
        <taxon>Arthropoda</taxon>
        <taxon>Chelicerata</taxon>
        <taxon>Arachnida</taxon>
        <taxon>Acari</taxon>
        <taxon>Acariformes</taxon>
        <taxon>Sarcoptiformes</taxon>
        <taxon>Oribatida</taxon>
        <taxon>Brachypylina</taxon>
        <taxon>Oppioidea</taxon>
        <taxon>Oppiidae</taxon>
        <taxon>Medioppia</taxon>
    </lineage>
</organism>
<dbReference type="OrthoDB" id="276323at2759"/>
<dbReference type="EMBL" id="CAJPIZ010029369">
    <property type="protein sequence ID" value="CAG2119678.1"/>
    <property type="molecule type" value="Genomic_DNA"/>
</dbReference>
<evidence type="ECO:0000313" key="4">
    <source>
        <dbReference type="Proteomes" id="UP000759131"/>
    </source>
</evidence>
<feature type="compositionally biased region" description="Basic and acidic residues" evidence="2">
    <location>
        <begin position="1"/>
        <end position="10"/>
    </location>
</feature>
<reference evidence="3" key="1">
    <citation type="submission" date="2020-11" db="EMBL/GenBank/DDBJ databases">
        <authorList>
            <person name="Tran Van P."/>
        </authorList>
    </citation>
    <scope>NUCLEOTIDE SEQUENCE</scope>
</reference>
<sequence length="359" mass="40832">MDETTKESQNCDKSSVVLKEKQQAMKEQSGNGNPVTPKIKIPRSRNESTSSDENLHNTTITDADTSSPDGKRQKHPHTPDSPPLTPTTPLAQSIGSGMFGYGITPSPPRFVSLEEIMKAANGVENMVLAHEIAVDNNFKLEKVNPPDNSLEQKVKEVVHKAFWDILESQLNESPTNYKQAMALLKEIKENLLSLLLPQHTRLQQEIEEILDLDLILQQADNGILDFQRYAQYILSVCARLCAPVRDEKIRELTQTDDVVPLFRGIMELLDVMKLDMANFHIQQMRPHIQLKSIEYERKKFKEFLDSQSKLSAVDGLEYTKTWLKRNYESIDVSNETNCKIITNKILVNAYLELLVWDNG</sequence>
<gene>
    <name evidence="3" type="ORF">OSB1V03_LOCUS19625</name>
</gene>
<dbReference type="PANTHER" id="PTHR12832:SF11">
    <property type="entry name" value="LD23868P"/>
    <property type="match status" value="1"/>
</dbReference>
<feature type="region of interest" description="Disordered" evidence="2">
    <location>
        <begin position="1"/>
        <end position="89"/>
    </location>
</feature>
<dbReference type="InterPro" id="IPR008862">
    <property type="entry name" value="Tcp11"/>
</dbReference>
<keyword evidence="4" id="KW-1185">Reference proteome</keyword>
<evidence type="ECO:0008006" key="5">
    <source>
        <dbReference type="Google" id="ProtNLM"/>
    </source>
</evidence>
<feature type="non-terminal residue" evidence="3">
    <location>
        <position position="1"/>
    </location>
</feature>
<comment type="similarity">
    <text evidence="1">Belongs to the TCP11 family.</text>
</comment>
<evidence type="ECO:0000256" key="1">
    <source>
        <dbReference type="ARBA" id="ARBA00010954"/>
    </source>
</evidence>
<name>A0A7R9QFB7_9ACAR</name>
<dbReference type="Proteomes" id="UP000759131">
    <property type="component" value="Unassembled WGS sequence"/>
</dbReference>
<evidence type="ECO:0000256" key="2">
    <source>
        <dbReference type="SAM" id="MobiDB-lite"/>
    </source>
</evidence>
<dbReference type="GO" id="GO:0007165">
    <property type="term" value="P:signal transduction"/>
    <property type="evidence" value="ECO:0007669"/>
    <property type="project" value="TreeGrafter"/>
</dbReference>
<dbReference type="PANTHER" id="PTHR12832">
    <property type="entry name" value="TESTIS-SPECIFIC PROTEIN PBS13 T-COMPLEX 11"/>
    <property type="match status" value="1"/>
</dbReference>
<proteinExistence type="inferred from homology"/>
<dbReference type="EMBL" id="OC883944">
    <property type="protein sequence ID" value="CAD7643509.1"/>
    <property type="molecule type" value="Genomic_DNA"/>
</dbReference>
<evidence type="ECO:0000313" key="3">
    <source>
        <dbReference type="EMBL" id="CAD7643509.1"/>
    </source>
</evidence>
<feature type="compositionally biased region" description="Polar residues" evidence="2">
    <location>
        <begin position="47"/>
        <end position="68"/>
    </location>
</feature>
<protein>
    <recommendedName>
        <fullName evidence="5">T-complex protein 11-like protein 1</fullName>
    </recommendedName>
</protein>
<accession>A0A7R9QFB7</accession>
<dbReference type="Pfam" id="PF05794">
    <property type="entry name" value="Tcp11"/>
    <property type="match status" value="1"/>
</dbReference>